<dbReference type="Proteomes" id="UP000192596">
    <property type="component" value="Unassembled WGS sequence"/>
</dbReference>
<dbReference type="OrthoDB" id="3563678at2759"/>
<protein>
    <recommendedName>
        <fullName evidence="2">DUF7908 domain-containing protein</fullName>
    </recommendedName>
</protein>
<evidence type="ECO:0000259" key="2">
    <source>
        <dbReference type="Pfam" id="PF25485"/>
    </source>
</evidence>
<keyword evidence="4" id="KW-1185">Reference proteome</keyword>
<dbReference type="EMBL" id="NAJO01000028">
    <property type="protein sequence ID" value="OQO02126.1"/>
    <property type="molecule type" value="Genomic_DNA"/>
</dbReference>
<name>A0A1V8SSJ6_9PEZI</name>
<feature type="region of interest" description="Disordered" evidence="1">
    <location>
        <begin position="377"/>
        <end position="427"/>
    </location>
</feature>
<evidence type="ECO:0000256" key="1">
    <source>
        <dbReference type="SAM" id="MobiDB-lite"/>
    </source>
</evidence>
<accession>A0A1V8SSJ6</accession>
<sequence>MQQQVVYEQAVSIDTLVTSNTTFFPLAQAGVTVTNAPTSIDGITTLQWTSAPALITMQSSILPTSATQVSRYSPSPTMNPDDVTFVLLVRNDKDHQKRQSGNFYVSGNGTITQDCTNTPVYTTRNGVLTATVGGTVYTYSTSPGVTFQQFVPSTIPGSITTTFSIQRDGTLSWLNDTFFNGQANFCALRNGTVYSIFVDGGAPSGCLFIQLSLFSVASCQAASYNTVPGPSDKFLIPAVIIVDFTDSYPTSDRADGLPAAKGFRVPKVSKVSKEYKVFKVFKANKASREPPGPQAQQEPKALQEALGRRDQPEHKVVKGRVGQVAQWVQPDHQDHQAQLDNKVLQAYRGLLDRKACKEAPGRRDRRGQLDLLISLTTPPKHWSATDTVGLRPSGPSGPQGSTGVQGPSGPSGPSDKSRHIPGAVDPD</sequence>
<proteinExistence type="predicted"/>
<gene>
    <name evidence="3" type="ORF">B0A48_11678</name>
</gene>
<dbReference type="InParanoid" id="A0A1V8SSJ6"/>
<dbReference type="STRING" id="1507870.A0A1V8SSJ6"/>
<feature type="compositionally biased region" description="Low complexity" evidence="1">
    <location>
        <begin position="392"/>
        <end position="414"/>
    </location>
</feature>
<dbReference type="InterPro" id="IPR057230">
    <property type="entry name" value="DUF7908"/>
</dbReference>
<feature type="domain" description="DUF7908" evidence="2">
    <location>
        <begin position="80"/>
        <end position="216"/>
    </location>
</feature>
<organism evidence="3 4">
    <name type="scientific">Cryoendolithus antarcticus</name>
    <dbReference type="NCBI Taxonomy" id="1507870"/>
    <lineage>
        <taxon>Eukaryota</taxon>
        <taxon>Fungi</taxon>
        <taxon>Dikarya</taxon>
        <taxon>Ascomycota</taxon>
        <taxon>Pezizomycotina</taxon>
        <taxon>Dothideomycetes</taxon>
        <taxon>Dothideomycetidae</taxon>
        <taxon>Cladosporiales</taxon>
        <taxon>Cladosporiaceae</taxon>
        <taxon>Cryoendolithus</taxon>
    </lineage>
</organism>
<comment type="caution">
    <text evidence="3">The sequence shown here is derived from an EMBL/GenBank/DDBJ whole genome shotgun (WGS) entry which is preliminary data.</text>
</comment>
<dbReference type="Pfam" id="PF25485">
    <property type="entry name" value="DUF7908"/>
    <property type="match status" value="1"/>
</dbReference>
<feature type="region of interest" description="Disordered" evidence="1">
    <location>
        <begin position="286"/>
        <end position="318"/>
    </location>
</feature>
<evidence type="ECO:0000313" key="4">
    <source>
        <dbReference type="Proteomes" id="UP000192596"/>
    </source>
</evidence>
<feature type="compositionally biased region" description="Basic and acidic residues" evidence="1">
    <location>
        <begin position="306"/>
        <end position="316"/>
    </location>
</feature>
<evidence type="ECO:0000313" key="3">
    <source>
        <dbReference type="EMBL" id="OQO02126.1"/>
    </source>
</evidence>
<dbReference type="AlphaFoldDB" id="A0A1V8SSJ6"/>
<reference evidence="4" key="1">
    <citation type="submission" date="2017-03" db="EMBL/GenBank/DDBJ databases">
        <title>Genomes of endolithic fungi from Antarctica.</title>
        <authorList>
            <person name="Coleine C."/>
            <person name="Masonjones S."/>
            <person name="Stajich J.E."/>
        </authorList>
    </citation>
    <scope>NUCLEOTIDE SEQUENCE [LARGE SCALE GENOMIC DNA]</scope>
    <source>
        <strain evidence="4">CCFEE 5527</strain>
    </source>
</reference>